<feature type="region of interest" description="Disordered" evidence="3">
    <location>
        <begin position="73"/>
        <end position="106"/>
    </location>
</feature>
<dbReference type="EMBL" id="NSLI01000001">
    <property type="protein sequence ID" value="PAX09426.1"/>
    <property type="molecule type" value="Genomic_DNA"/>
</dbReference>
<reference evidence="5" key="1">
    <citation type="submission" date="2017-09" db="EMBL/GenBank/DDBJ databases">
        <authorList>
            <person name="Feng G."/>
            <person name="Zhu H."/>
        </authorList>
    </citation>
    <scope>NUCLEOTIDE SEQUENCE [LARGE SCALE GENOMIC DNA]</scope>
    <source>
        <strain evidence="5">1PNM-20</strain>
    </source>
</reference>
<comment type="caution">
    <text evidence="4">The sequence shown here is derived from an EMBL/GenBank/DDBJ whole genome shotgun (WGS) entry which is preliminary data.</text>
</comment>
<evidence type="ECO:0000256" key="3">
    <source>
        <dbReference type="SAM" id="MobiDB-lite"/>
    </source>
</evidence>
<dbReference type="Proteomes" id="UP000218151">
    <property type="component" value="Unassembled WGS sequence"/>
</dbReference>
<keyword evidence="5" id="KW-1185">Reference proteome</keyword>
<dbReference type="InterPro" id="IPR010992">
    <property type="entry name" value="IHF-like_DNA-bd_dom_sf"/>
</dbReference>
<dbReference type="Gene3D" id="4.10.520.10">
    <property type="entry name" value="IHF-like DNA-binding proteins"/>
    <property type="match status" value="1"/>
</dbReference>
<gene>
    <name evidence="4" type="ORF">CKY28_01335</name>
</gene>
<dbReference type="AlphaFoldDB" id="A0A2A2SJK5"/>
<keyword evidence="2" id="KW-0238">DNA-binding</keyword>
<comment type="similarity">
    <text evidence="1">Belongs to the bacterial histone-like protein family.</text>
</comment>
<evidence type="ECO:0008006" key="6">
    <source>
        <dbReference type="Google" id="ProtNLM"/>
    </source>
</evidence>
<dbReference type="SUPFAM" id="SSF47729">
    <property type="entry name" value="IHF-like DNA-binding proteins"/>
    <property type="match status" value="1"/>
</dbReference>
<evidence type="ECO:0000256" key="1">
    <source>
        <dbReference type="ARBA" id="ARBA00010529"/>
    </source>
</evidence>
<sequence length="106" mass="11664">MQAHPITASRFVRDAPSEEAALTHLELVAHVAEREQLDEKDVRRVLDAAFEAIVDRVAEDDKVVVGSFGTFKRGLKRRGPKQAKDSPRKGKLVLTPSSTMDGKLNG</sequence>
<name>A0A2A2SJK5_9SPHN</name>
<dbReference type="Pfam" id="PF00216">
    <property type="entry name" value="Bac_DNA_binding"/>
    <property type="match status" value="1"/>
</dbReference>
<evidence type="ECO:0000313" key="5">
    <source>
        <dbReference type="Proteomes" id="UP000218151"/>
    </source>
</evidence>
<dbReference type="GO" id="GO:0030527">
    <property type="term" value="F:structural constituent of chromatin"/>
    <property type="evidence" value="ECO:0007669"/>
    <property type="project" value="InterPro"/>
</dbReference>
<proteinExistence type="inferred from homology"/>
<evidence type="ECO:0000256" key="2">
    <source>
        <dbReference type="ARBA" id="ARBA00023125"/>
    </source>
</evidence>
<protein>
    <recommendedName>
        <fullName evidence="6">Integration host factor subunit alpha</fullName>
    </recommendedName>
</protein>
<dbReference type="GO" id="GO:0003677">
    <property type="term" value="F:DNA binding"/>
    <property type="evidence" value="ECO:0007669"/>
    <property type="project" value="UniProtKB-KW"/>
</dbReference>
<accession>A0A2A2SJK5</accession>
<evidence type="ECO:0000313" key="4">
    <source>
        <dbReference type="EMBL" id="PAX09426.1"/>
    </source>
</evidence>
<organism evidence="4 5">
    <name type="scientific">Sphingomonas lenta</name>
    <dbReference type="NCBI Taxonomy" id="1141887"/>
    <lineage>
        <taxon>Bacteria</taxon>
        <taxon>Pseudomonadati</taxon>
        <taxon>Pseudomonadota</taxon>
        <taxon>Alphaproteobacteria</taxon>
        <taxon>Sphingomonadales</taxon>
        <taxon>Sphingomonadaceae</taxon>
        <taxon>Sphingomonas</taxon>
    </lineage>
</organism>
<dbReference type="InterPro" id="IPR000119">
    <property type="entry name" value="Hist_DNA-bd"/>
</dbReference>